<dbReference type="EMBL" id="BHWB01000020">
    <property type="protein sequence ID" value="GCB37142.1"/>
    <property type="molecule type" value="Genomic_DNA"/>
</dbReference>
<dbReference type="InterPro" id="IPR038765">
    <property type="entry name" value="Papain-like_cys_pep_sf"/>
</dbReference>
<organism evidence="1 2">
    <name type="scientific">Bacteroides faecalis</name>
    <dbReference type="NCBI Taxonomy" id="2447885"/>
    <lineage>
        <taxon>Bacteria</taxon>
        <taxon>Pseudomonadati</taxon>
        <taxon>Bacteroidota</taxon>
        <taxon>Bacteroidia</taxon>
        <taxon>Bacteroidales</taxon>
        <taxon>Bacteroidaceae</taxon>
        <taxon>Bacteroides</taxon>
    </lineage>
</organism>
<comment type="caution">
    <text evidence="1">The sequence shown here is derived from an EMBL/GenBank/DDBJ whole genome shotgun (WGS) entry which is preliminary data.</text>
</comment>
<dbReference type="Gene3D" id="2.60.120.260">
    <property type="entry name" value="Galactose-binding domain-like"/>
    <property type="match status" value="2"/>
</dbReference>
<evidence type="ECO:0008006" key="3">
    <source>
        <dbReference type="Google" id="ProtNLM"/>
    </source>
</evidence>
<accession>A0A401M033</accession>
<reference evidence="1 2" key="1">
    <citation type="submission" date="2018-10" db="EMBL/GenBank/DDBJ databases">
        <title>Draft Genome Sequence of Bacteroides sp. KCTC 15687.</title>
        <authorList>
            <person name="Yu S.Y."/>
            <person name="Kim J.S."/>
            <person name="Oh B.S."/>
            <person name="Park S.H."/>
            <person name="Kang S.W."/>
            <person name="Park J.E."/>
            <person name="Choi S.H."/>
            <person name="Han K.I."/>
            <person name="Lee K.C."/>
            <person name="Eom M.K."/>
            <person name="Suh M.K."/>
            <person name="Lee D.H."/>
            <person name="Yoon H."/>
            <person name="Kim B."/>
            <person name="Yang S.J."/>
            <person name="Lee J.S."/>
            <person name="Lee J.H."/>
        </authorList>
    </citation>
    <scope>NUCLEOTIDE SEQUENCE [LARGE SCALE GENOMIC DNA]</scope>
    <source>
        <strain evidence="1 2">KCTC 15687</strain>
    </source>
</reference>
<dbReference type="AlphaFoldDB" id="A0A401M033"/>
<protein>
    <recommendedName>
        <fullName evidence="3">Peptide-N(4)-(N-acetyl-beta-glucosaminyl)asparagine amidase</fullName>
    </recommendedName>
</protein>
<dbReference type="SUPFAM" id="SSF54001">
    <property type="entry name" value="Cysteine proteinases"/>
    <property type="match status" value="1"/>
</dbReference>
<dbReference type="OrthoDB" id="679512at2"/>
<dbReference type="PROSITE" id="PS51257">
    <property type="entry name" value="PROKAR_LIPOPROTEIN"/>
    <property type="match status" value="1"/>
</dbReference>
<dbReference type="Proteomes" id="UP000288079">
    <property type="component" value="Unassembled WGS sequence"/>
</dbReference>
<proteinExistence type="predicted"/>
<name>A0A401M033_9BACE</name>
<evidence type="ECO:0000313" key="1">
    <source>
        <dbReference type="EMBL" id="GCB37142.1"/>
    </source>
</evidence>
<dbReference type="PANTHER" id="PTHR35532:SF5">
    <property type="entry name" value="CARBOHYDRATE-BINDING DOMAIN-CONTAINING PROTEIN"/>
    <property type="match status" value="1"/>
</dbReference>
<sequence>MRLFLLCLILTLVSCHSPLEKALSAAGENRSQLEKVLYHYKQDEKDSLKLKAAIFLIENMPGHQSLGGSYIDKYYKETDSILSNDFDANWQKHLEDVSFKYSSLLVPVKDIQTVNAKYLIANIDSAFHVWQDKPWAKHIDFADFCEYILPYKVVEYQPIENWRELFYGKFEESMNDVMKFCATNGNSSYWACTHINQNLRNQHFGFTVLNLAVPLLHPSLLVKLPAGTCFEHCLTAINVMRSKGIPVALDFTPQWPYQSQGHFWCVVLTDNGQNVIFAGVESDPGHPHIADKKMAKVFRYTYAHNCDLQELNKKERYVPFVFQDCFIKDVTSEYTQTCDVEIEIPSELKQDNQYVYLAIFDNQQWAPINWAKIKNGKALFKDMGRDIIYMPIYCTSKGIQTMSYPFLLDQMGKVHDLKADTLTKQKIRLNRKYPTTERILFGAERLIGGKIQVANHADFKDSLTLYQISDLCSSGKFTNIPDSAWRYWRYLSPGNSYGNISELAFFKKDSIKPTKGRIIGTGGSFDDDPSKLKEVVFDGDPLTSLDTPVRDGAWVGMDFGEKVKFEKIIYIPRTDGNMIQLGDTYELYWWSINGWKRLGGKKVAEDIVLEYANAPTNALFWLRNISRGKEESVFIYQDGEQVFR</sequence>
<dbReference type="PANTHER" id="PTHR35532">
    <property type="entry name" value="SIMILAR TO POLYHYDROXYALKANOATE DEPOLYMERASE"/>
    <property type="match status" value="1"/>
</dbReference>
<dbReference type="RefSeq" id="WP_125042587.1">
    <property type="nucleotide sequence ID" value="NZ_BHWB01000020.1"/>
</dbReference>
<gene>
    <name evidence="1" type="ORF">KGMB02408_40870</name>
</gene>
<keyword evidence="2" id="KW-1185">Reference proteome</keyword>
<evidence type="ECO:0000313" key="2">
    <source>
        <dbReference type="Proteomes" id="UP000288079"/>
    </source>
</evidence>